<feature type="transmembrane region" description="Helical" evidence="14">
    <location>
        <begin position="144"/>
        <end position="165"/>
    </location>
</feature>
<feature type="transmembrane region" description="Helical" evidence="14">
    <location>
        <begin position="200"/>
        <end position="226"/>
    </location>
</feature>
<dbReference type="GO" id="GO:0004930">
    <property type="term" value="F:G protein-coupled receptor activity"/>
    <property type="evidence" value="ECO:0007669"/>
    <property type="project" value="UniProtKB-KW"/>
</dbReference>
<dbReference type="GeneID" id="103058745"/>
<evidence type="ECO:0000313" key="17">
    <source>
        <dbReference type="RefSeq" id="XP_007444828.1"/>
    </source>
</evidence>
<evidence type="ECO:0000259" key="15">
    <source>
        <dbReference type="PROSITE" id="PS50262"/>
    </source>
</evidence>
<dbReference type="AlphaFoldDB" id="A0A9F2RE59"/>
<proteinExistence type="inferred from homology"/>
<evidence type="ECO:0000256" key="6">
    <source>
        <dbReference type="ARBA" id="ARBA00022725"/>
    </source>
</evidence>
<dbReference type="OrthoDB" id="9025927at2759"/>
<keyword evidence="11" id="KW-0325">Glycoprotein</keyword>
<evidence type="ECO:0000256" key="4">
    <source>
        <dbReference type="ARBA" id="ARBA00022606"/>
    </source>
</evidence>
<evidence type="ECO:0000256" key="8">
    <source>
        <dbReference type="ARBA" id="ARBA00023040"/>
    </source>
</evidence>
<dbReference type="PRINTS" id="PR00237">
    <property type="entry name" value="GPCRRHODOPSN"/>
</dbReference>
<dbReference type="PRINTS" id="PR00245">
    <property type="entry name" value="OLFACTORYR"/>
</dbReference>
<reference evidence="17" key="1">
    <citation type="submission" date="2025-08" db="UniProtKB">
        <authorList>
            <consortium name="RefSeq"/>
        </authorList>
    </citation>
    <scope>IDENTIFICATION</scope>
    <source>
        <tissue evidence="17">Liver</tissue>
    </source>
</reference>
<keyword evidence="10 13" id="KW-0675">Receptor</keyword>
<dbReference type="GO" id="GO:0004984">
    <property type="term" value="F:olfactory receptor activity"/>
    <property type="evidence" value="ECO:0007669"/>
    <property type="project" value="InterPro"/>
</dbReference>
<dbReference type="PROSITE" id="PS00237">
    <property type="entry name" value="G_PROTEIN_RECEP_F1_1"/>
    <property type="match status" value="1"/>
</dbReference>
<organism evidence="16 17">
    <name type="scientific">Python bivittatus</name>
    <name type="common">Burmese python</name>
    <name type="synonym">Python molurus bivittatus</name>
    <dbReference type="NCBI Taxonomy" id="176946"/>
    <lineage>
        <taxon>Eukaryota</taxon>
        <taxon>Metazoa</taxon>
        <taxon>Chordata</taxon>
        <taxon>Craniata</taxon>
        <taxon>Vertebrata</taxon>
        <taxon>Euteleostomi</taxon>
        <taxon>Lepidosauria</taxon>
        <taxon>Squamata</taxon>
        <taxon>Bifurcata</taxon>
        <taxon>Unidentata</taxon>
        <taxon>Episquamata</taxon>
        <taxon>Toxicofera</taxon>
        <taxon>Serpentes</taxon>
        <taxon>Henophidia</taxon>
        <taxon>Pythonidae</taxon>
        <taxon>Python</taxon>
    </lineage>
</organism>
<keyword evidence="4 14" id="KW-0716">Sensory transduction</keyword>
<keyword evidence="16" id="KW-1185">Reference proteome</keyword>
<dbReference type="PROSITE" id="PS50262">
    <property type="entry name" value="G_PROTEIN_RECEP_F1_2"/>
    <property type="match status" value="1"/>
</dbReference>
<keyword evidence="9 14" id="KW-0472">Membrane</keyword>
<dbReference type="RefSeq" id="XP_007444828.1">
    <property type="nucleotide sequence ID" value="XM_007444766.1"/>
</dbReference>
<evidence type="ECO:0000256" key="9">
    <source>
        <dbReference type="ARBA" id="ARBA00023136"/>
    </source>
</evidence>
<dbReference type="FunFam" id="1.10.1220.70:FF:000001">
    <property type="entry name" value="Olfactory receptor"/>
    <property type="match status" value="1"/>
</dbReference>
<dbReference type="InterPro" id="IPR047132">
    <property type="entry name" value="Olfact_rcpt_6C-like"/>
</dbReference>
<dbReference type="PANTHER" id="PTHR26454:SF1">
    <property type="entry name" value="OLFACTORY RECEPTOR"/>
    <property type="match status" value="1"/>
</dbReference>
<evidence type="ECO:0000256" key="12">
    <source>
        <dbReference type="ARBA" id="ARBA00023224"/>
    </source>
</evidence>
<sequence>MRSENHSIVKEFILIGFPGIQKFKVLVFLIIAVTYMLILTGNFLIIFFVWKDYRLHTPMYWLLGNLSFSGLCFTSTIIPQMMFNIITERKVISFMGCMIQIYFYFFLGTSDYFLVAIMAFDRYVAICNPLRYSVIMSGWFTFQLAAGTWTGAFFSVLASAIILYVTPFCGPSIINHFYCDIIPVLRLACKDTTILKWLSYASTALIVLCSLLLTSVSYLYIIATILRIPSSTGRQKAFSTCVAHITLASVFYGCSIFMYLLPEKIHSSGFYKGVALLHTVVTPLLNPFIYTLRNEKVKEVFKDTLKRIDVLALKVSEHAPNSGLCRF</sequence>
<evidence type="ECO:0000256" key="10">
    <source>
        <dbReference type="ARBA" id="ARBA00023170"/>
    </source>
</evidence>
<evidence type="ECO:0000256" key="3">
    <source>
        <dbReference type="ARBA" id="ARBA00022475"/>
    </source>
</evidence>
<evidence type="ECO:0000256" key="11">
    <source>
        <dbReference type="ARBA" id="ARBA00023180"/>
    </source>
</evidence>
<evidence type="ECO:0000313" key="16">
    <source>
        <dbReference type="Proteomes" id="UP000695026"/>
    </source>
</evidence>
<feature type="transmembrane region" description="Helical" evidence="14">
    <location>
        <begin position="60"/>
        <end position="79"/>
    </location>
</feature>
<feature type="domain" description="G-protein coupled receptors family 1 profile" evidence="15">
    <location>
        <begin position="41"/>
        <end position="290"/>
    </location>
</feature>
<accession>A0A9F2RE59</accession>
<protein>
    <recommendedName>
        <fullName evidence="14">Olfactory receptor</fullName>
    </recommendedName>
</protein>
<evidence type="ECO:0000256" key="1">
    <source>
        <dbReference type="ARBA" id="ARBA00004651"/>
    </source>
</evidence>
<comment type="subcellular location">
    <subcellularLocation>
        <location evidence="1 14">Cell membrane</location>
        <topology evidence="1 14">Multi-pass membrane protein</topology>
    </subcellularLocation>
</comment>
<comment type="similarity">
    <text evidence="2 13">Belongs to the G-protein coupled receptor 1 family.</text>
</comment>
<evidence type="ECO:0000256" key="14">
    <source>
        <dbReference type="RuleBase" id="RU363047"/>
    </source>
</evidence>
<feature type="transmembrane region" description="Helical" evidence="14">
    <location>
        <begin position="238"/>
        <end position="261"/>
    </location>
</feature>
<dbReference type="InterPro" id="IPR000725">
    <property type="entry name" value="Olfact_rcpt"/>
</dbReference>
<dbReference type="GO" id="GO:0005886">
    <property type="term" value="C:plasma membrane"/>
    <property type="evidence" value="ECO:0007669"/>
    <property type="project" value="UniProtKB-SubCell"/>
</dbReference>
<keyword evidence="3 14" id="KW-1003">Cell membrane</keyword>
<evidence type="ECO:0000256" key="2">
    <source>
        <dbReference type="ARBA" id="ARBA00010663"/>
    </source>
</evidence>
<gene>
    <name evidence="17" type="primary">LOC103058745</name>
</gene>
<evidence type="ECO:0000256" key="5">
    <source>
        <dbReference type="ARBA" id="ARBA00022692"/>
    </source>
</evidence>
<feature type="transmembrane region" description="Helical" evidence="14">
    <location>
        <begin position="25"/>
        <end position="48"/>
    </location>
</feature>
<dbReference type="SUPFAM" id="SSF81321">
    <property type="entry name" value="Family A G protein-coupled receptor-like"/>
    <property type="match status" value="1"/>
</dbReference>
<keyword evidence="6 14" id="KW-0552">Olfaction</keyword>
<keyword evidence="8 13" id="KW-0297">G-protein coupled receptor</keyword>
<dbReference type="FunFam" id="1.20.1070.10:FF:000010">
    <property type="entry name" value="Olfactory receptor"/>
    <property type="match status" value="1"/>
</dbReference>
<name>A0A9F2RE59_PYTBI</name>
<feature type="transmembrane region" description="Helical" evidence="14">
    <location>
        <begin position="273"/>
        <end position="292"/>
    </location>
</feature>
<dbReference type="CDD" id="cd15912">
    <property type="entry name" value="7tmA_OR6C-like"/>
    <property type="match status" value="1"/>
</dbReference>
<dbReference type="Proteomes" id="UP000695026">
    <property type="component" value="Unplaced"/>
</dbReference>
<keyword evidence="5 13" id="KW-0812">Transmembrane</keyword>
<dbReference type="PANTHER" id="PTHR26454">
    <property type="entry name" value="OLFACTORY RECEPTOR"/>
    <property type="match status" value="1"/>
</dbReference>
<dbReference type="OMA" id="IMSGWFT"/>
<dbReference type="Pfam" id="PF13853">
    <property type="entry name" value="7tm_4"/>
    <property type="match status" value="1"/>
</dbReference>
<keyword evidence="12 13" id="KW-0807">Transducer</keyword>
<keyword evidence="7 14" id="KW-1133">Transmembrane helix</keyword>
<evidence type="ECO:0000256" key="13">
    <source>
        <dbReference type="RuleBase" id="RU000688"/>
    </source>
</evidence>
<dbReference type="InterPro" id="IPR017452">
    <property type="entry name" value="GPCR_Rhodpsn_7TM"/>
</dbReference>
<dbReference type="KEGG" id="pbi:103058745"/>
<dbReference type="Gene3D" id="1.20.1070.10">
    <property type="entry name" value="Rhodopsin 7-helix transmembrane proteins"/>
    <property type="match status" value="1"/>
</dbReference>
<dbReference type="InterPro" id="IPR000276">
    <property type="entry name" value="GPCR_Rhodpsn"/>
</dbReference>
<evidence type="ECO:0000256" key="7">
    <source>
        <dbReference type="ARBA" id="ARBA00022989"/>
    </source>
</evidence>